<protein>
    <submittedName>
        <fullName evidence="1">Uncharacterized protein</fullName>
    </submittedName>
</protein>
<dbReference type="OrthoDB" id="5340163at2759"/>
<sequence length="195" mass="22483">MSVVKPQSTYTQDEYGQNIYILCFPIFKIAIEHVHNINAVILNDAYDLHEIVHSKKTALLHALDFFLRMPSEGFYSLKSHPTDTADVSKAYIKKLERLKRDLSSIARAQILEAEIEGHTDPTTQGQVLQDHKHRLHSHAPQPRQVHAEYMNFSMTYFSMAMHTALKQFASLDRTSIRIPAAQIWTKVVRSGRRRK</sequence>
<organism evidence="1 2">
    <name type="scientific">Didymella pomorum</name>
    <dbReference type="NCBI Taxonomy" id="749634"/>
    <lineage>
        <taxon>Eukaryota</taxon>
        <taxon>Fungi</taxon>
        <taxon>Dikarya</taxon>
        <taxon>Ascomycota</taxon>
        <taxon>Pezizomycotina</taxon>
        <taxon>Dothideomycetes</taxon>
        <taxon>Pleosporomycetidae</taxon>
        <taxon>Pleosporales</taxon>
        <taxon>Pleosporineae</taxon>
        <taxon>Didymellaceae</taxon>
        <taxon>Didymella</taxon>
    </lineage>
</organism>
<evidence type="ECO:0000313" key="1">
    <source>
        <dbReference type="EMBL" id="KAJ4402824.1"/>
    </source>
</evidence>
<keyword evidence="2" id="KW-1185">Reference proteome</keyword>
<reference evidence="1" key="1">
    <citation type="submission" date="2022-10" db="EMBL/GenBank/DDBJ databases">
        <title>Tapping the CABI collections for fungal endophytes: first genome assemblies for Collariella, Neodidymelliopsis, Ascochyta clinopodiicola, Didymella pomorum, Didymosphaeria variabile, Neocosmospora piperis and Neocucurbitaria cava.</title>
        <authorList>
            <person name="Hill R."/>
        </authorList>
    </citation>
    <scope>NUCLEOTIDE SEQUENCE</scope>
    <source>
        <strain evidence="1">IMI 355091</strain>
    </source>
</reference>
<dbReference type="Proteomes" id="UP001140510">
    <property type="component" value="Unassembled WGS sequence"/>
</dbReference>
<dbReference type="AlphaFoldDB" id="A0A9W8ZA01"/>
<dbReference type="EMBL" id="JAPEVA010000057">
    <property type="protein sequence ID" value="KAJ4402824.1"/>
    <property type="molecule type" value="Genomic_DNA"/>
</dbReference>
<comment type="caution">
    <text evidence="1">The sequence shown here is derived from an EMBL/GenBank/DDBJ whole genome shotgun (WGS) entry which is preliminary data.</text>
</comment>
<proteinExistence type="predicted"/>
<evidence type="ECO:0000313" key="2">
    <source>
        <dbReference type="Proteomes" id="UP001140510"/>
    </source>
</evidence>
<name>A0A9W8ZA01_9PLEO</name>
<gene>
    <name evidence="1" type="ORF">N0V91_006896</name>
</gene>
<accession>A0A9W8ZA01</accession>